<dbReference type="SUPFAM" id="SSF51182">
    <property type="entry name" value="RmlC-like cupins"/>
    <property type="match status" value="1"/>
</dbReference>
<feature type="domain" description="Cupin type-2" evidence="1">
    <location>
        <begin position="8"/>
        <end position="72"/>
    </location>
</feature>
<sequence length="84" mass="8689">MSVGTYRVPATGTDDQDPHAEDELYVVMAGRGRLTAGGETVAVVPGDVVFVPAGEVHRFHDVTEDLSLLVVFAPAYSGDGGDAG</sequence>
<gene>
    <name evidence="2" type="ORF">GHK86_15370</name>
</gene>
<name>A0ABW9QW51_9ACTN</name>
<dbReference type="Gene3D" id="2.60.120.10">
    <property type="entry name" value="Jelly Rolls"/>
    <property type="match status" value="1"/>
</dbReference>
<evidence type="ECO:0000259" key="1">
    <source>
        <dbReference type="Pfam" id="PF07883"/>
    </source>
</evidence>
<dbReference type="PANTHER" id="PTHR43346">
    <property type="entry name" value="LIGAND BINDING DOMAIN PROTEIN, PUTATIVE (AFU_ORTHOLOGUE AFUA_6G14370)-RELATED"/>
    <property type="match status" value="1"/>
</dbReference>
<reference evidence="2 3" key="1">
    <citation type="submission" date="2019-11" db="EMBL/GenBank/DDBJ databases">
        <title>Acidiferrimicrobium australis gen. nov., sp. nov., an acidophilic and obligately heterotrophic, member of the Actinobacteria that catalyses dissimilatory oxido- reduction of iron isolated from metal-rich acidic water in Chile.</title>
        <authorList>
            <person name="Gonzalez D."/>
            <person name="Huber K."/>
            <person name="Hedrich S."/>
            <person name="Rojas-Villalobos C."/>
            <person name="Quatrini R."/>
            <person name="Dinamarca M.A."/>
            <person name="Schwarz A."/>
            <person name="Canales C."/>
            <person name="Nancucheo I."/>
        </authorList>
    </citation>
    <scope>NUCLEOTIDE SEQUENCE [LARGE SCALE GENOMIC DNA]</scope>
    <source>
        <strain evidence="2 3">USS-CCA1</strain>
    </source>
</reference>
<organism evidence="2 3">
    <name type="scientific">Acidiferrimicrobium australe</name>
    <dbReference type="NCBI Taxonomy" id="2664430"/>
    <lineage>
        <taxon>Bacteria</taxon>
        <taxon>Bacillati</taxon>
        <taxon>Actinomycetota</taxon>
        <taxon>Acidimicrobiia</taxon>
        <taxon>Acidimicrobiales</taxon>
        <taxon>Acidimicrobiaceae</taxon>
        <taxon>Acidiferrimicrobium</taxon>
    </lineage>
</organism>
<dbReference type="InterPro" id="IPR011051">
    <property type="entry name" value="RmlC_Cupin_sf"/>
</dbReference>
<comment type="caution">
    <text evidence="2">The sequence shown here is derived from an EMBL/GenBank/DDBJ whole genome shotgun (WGS) entry which is preliminary data.</text>
</comment>
<evidence type="ECO:0000313" key="2">
    <source>
        <dbReference type="EMBL" id="MST34095.1"/>
    </source>
</evidence>
<dbReference type="PANTHER" id="PTHR43346:SF1">
    <property type="entry name" value="QUERCETIN 2,3-DIOXYGENASE-RELATED"/>
    <property type="match status" value="1"/>
</dbReference>
<dbReference type="InterPro" id="IPR014710">
    <property type="entry name" value="RmlC-like_jellyroll"/>
</dbReference>
<dbReference type="EMBL" id="WJHE01000850">
    <property type="protein sequence ID" value="MST34095.1"/>
    <property type="molecule type" value="Genomic_DNA"/>
</dbReference>
<dbReference type="InterPro" id="IPR013096">
    <property type="entry name" value="Cupin_2"/>
</dbReference>
<dbReference type="Pfam" id="PF07883">
    <property type="entry name" value="Cupin_2"/>
    <property type="match status" value="1"/>
</dbReference>
<protein>
    <submittedName>
        <fullName evidence="2">Cupin domain-containing protein</fullName>
    </submittedName>
</protein>
<proteinExistence type="predicted"/>
<keyword evidence="3" id="KW-1185">Reference proteome</keyword>
<evidence type="ECO:0000313" key="3">
    <source>
        <dbReference type="Proteomes" id="UP000437736"/>
    </source>
</evidence>
<dbReference type="Proteomes" id="UP000437736">
    <property type="component" value="Unassembled WGS sequence"/>
</dbReference>
<accession>A0ABW9QW51</accession>
<dbReference type="InterPro" id="IPR052538">
    <property type="entry name" value="Flavonoid_dioxygenase-like"/>
</dbReference>